<feature type="region of interest" description="Disordered" evidence="1">
    <location>
        <begin position="121"/>
        <end position="149"/>
    </location>
</feature>
<feature type="region of interest" description="Disordered" evidence="1">
    <location>
        <begin position="167"/>
        <end position="204"/>
    </location>
</feature>
<feature type="compositionally biased region" description="Low complexity" evidence="1">
    <location>
        <begin position="134"/>
        <end position="143"/>
    </location>
</feature>
<proteinExistence type="predicted"/>
<dbReference type="GeneID" id="105425832"/>
<feature type="region of interest" description="Disordered" evidence="1">
    <location>
        <begin position="23"/>
        <end position="59"/>
    </location>
</feature>
<sequence length="848" mass="94722">MANIGRIVPIRIEKRTLQHVSIPNRSSLSSLEEDYGSTESEDMSTSPDTSCRSSADADKNFNLDEDFREKLTENIIEKMENLRLRRNDDEDEDNEDANENFDRTRCINNENVDNVEYRDSCKSQTGCHTDNEDINNNENNVTADDNEGCLPLNICDEPEDKKRLYDENSLDDESENEQVEKQESEDSDDSDLIERGPIKPDFQPFRRQPYTMNWLSHFNDAADAAMDYDKTAKQILKNKDYSEKLNPCLDQLSNRNQIFEANSIMDSNWIAENGDIHSEISSNNTAALPFIVVNDNEQYLMNMMPQFQPAIISDASSHSSPSPGTKTWSDSPASSFNVVSRSNSRTSSRAQSTESATNLESPRMHGNVISSPLGSPQVASTYRMQQVMSSSSSSNQSYNDVPSPSNYHTPLNYQIVEQLVKSLSEDPCSSETIVNSSDATDEFSNSSKLCHQLFHSVPLMDQMLEENGQIEGHEALKESQITSIPPYLPFYNEQSVQTLGSDLNSVSREYSASTMRNEKPEACLGISNADPIQVGNLPINGELLSVYANKGSNGGCTYVNRAVNGYATAMEPKYYESIPKNGQVNIVPHNGNTLLEIGLSNETSVKTSEQNLPASQEKYPMFHAIDEDKTYNQLQSTFVFSDYQIPTMVSSFVPNPPPRNLKRDISPWPILRLPNVEASERLKKKLNDDDVRRAMSNLLKKSVEELAAADEDGDTLLMCLVGNPQELRKKMAYLIPLVEKLGTMEGALTKMNKHKVNALYLAAMNCPEMPYVTGYLGAAMLKKGININQTYHKSGDTLMHSVTARGDTHAEVLAELLALKTIQGNSAFNLFQRNHEGVAEQGHSECCE</sequence>
<dbReference type="AlphaFoldDB" id="A0A6I9WT70"/>
<feature type="compositionally biased region" description="Polar residues" evidence="1">
    <location>
        <begin position="368"/>
        <end position="388"/>
    </location>
</feature>
<dbReference type="OrthoDB" id="71307at2759"/>
<dbReference type="RefSeq" id="XP_011635125.1">
    <property type="nucleotide sequence ID" value="XM_011636823.2"/>
</dbReference>
<feature type="compositionally biased region" description="Low complexity" evidence="1">
    <location>
        <begin position="313"/>
        <end position="323"/>
    </location>
</feature>
<gene>
    <name evidence="3" type="primary">LOC105425832</name>
</gene>
<reference evidence="3" key="1">
    <citation type="submission" date="2025-08" db="UniProtKB">
        <authorList>
            <consortium name="RefSeq"/>
        </authorList>
    </citation>
    <scope>IDENTIFICATION</scope>
</reference>
<dbReference type="Proteomes" id="UP000504615">
    <property type="component" value="Unplaced"/>
</dbReference>
<accession>A0A6I9WT70</accession>
<evidence type="ECO:0000256" key="1">
    <source>
        <dbReference type="SAM" id="MobiDB-lite"/>
    </source>
</evidence>
<protein>
    <submittedName>
        <fullName evidence="3">Uncharacterized protein LOC105425832 isoform X2</fullName>
    </submittedName>
</protein>
<evidence type="ECO:0000313" key="2">
    <source>
        <dbReference type="Proteomes" id="UP000504615"/>
    </source>
</evidence>
<dbReference type="InterPro" id="IPR036770">
    <property type="entry name" value="Ankyrin_rpt-contain_sf"/>
</dbReference>
<keyword evidence="2" id="KW-1185">Reference proteome</keyword>
<feature type="compositionally biased region" description="Polar residues" evidence="1">
    <location>
        <begin position="43"/>
        <end position="53"/>
    </location>
</feature>
<feature type="compositionally biased region" description="Acidic residues" evidence="1">
    <location>
        <begin position="168"/>
        <end position="177"/>
    </location>
</feature>
<evidence type="ECO:0000313" key="3">
    <source>
        <dbReference type="RefSeq" id="XP_011635125.1"/>
    </source>
</evidence>
<organism evidence="2 3">
    <name type="scientific">Pogonomyrmex barbatus</name>
    <name type="common">red harvester ant</name>
    <dbReference type="NCBI Taxonomy" id="144034"/>
    <lineage>
        <taxon>Eukaryota</taxon>
        <taxon>Metazoa</taxon>
        <taxon>Ecdysozoa</taxon>
        <taxon>Arthropoda</taxon>
        <taxon>Hexapoda</taxon>
        <taxon>Insecta</taxon>
        <taxon>Pterygota</taxon>
        <taxon>Neoptera</taxon>
        <taxon>Endopterygota</taxon>
        <taxon>Hymenoptera</taxon>
        <taxon>Apocrita</taxon>
        <taxon>Aculeata</taxon>
        <taxon>Formicoidea</taxon>
        <taxon>Formicidae</taxon>
        <taxon>Myrmicinae</taxon>
        <taxon>Pogonomyrmex</taxon>
    </lineage>
</organism>
<feature type="compositionally biased region" description="Polar residues" evidence="1">
    <location>
        <begin position="395"/>
        <end position="406"/>
    </location>
</feature>
<feature type="region of interest" description="Disordered" evidence="1">
    <location>
        <begin position="313"/>
        <end position="406"/>
    </location>
</feature>
<feature type="compositionally biased region" description="Acidic residues" evidence="1">
    <location>
        <begin position="31"/>
        <end position="42"/>
    </location>
</feature>
<dbReference type="Gene3D" id="1.25.40.20">
    <property type="entry name" value="Ankyrin repeat-containing domain"/>
    <property type="match status" value="1"/>
</dbReference>
<feature type="compositionally biased region" description="Low complexity" evidence="1">
    <location>
        <begin position="333"/>
        <end position="353"/>
    </location>
</feature>
<name>A0A6I9WT70_9HYME</name>